<accession>A0A2H3DQL9</accession>
<dbReference type="Proteomes" id="UP000217790">
    <property type="component" value="Unassembled WGS sequence"/>
</dbReference>
<proteinExistence type="predicted"/>
<dbReference type="EMBL" id="KZ293651">
    <property type="protein sequence ID" value="PBK96164.1"/>
    <property type="molecule type" value="Genomic_DNA"/>
</dbReference>
<dbReference type="InParanoid" id="A0A2H3DQL9"/>
<dbReference type="AlphaFoldDB" id="A0A2H3DQL9"/>
<name>A0A2H3DQL9_ARMGA</name>
<protein>
    <submittedName>
        <fullName evidence="1">Uncharacterized protein</fullName>
    </submittedName>
</protein>
<gene>
    <name evidence="1" type="ORF">ARMGADRAFT_1061792</name>
</gene>
<evidence type="ECO:0000313" key="1">
    <source>
        <dbReference type="EMBL" id="PBK96164.1"/>
    </source>
</evidence>
<organism evidence="1 2">
    <name type="scientific">Armillaria gallica</name>
    <name type="common">Bulbous honey fungus</name>
    <name type="synonym">Armillaria bulbosa</name>
    <dbReference type="NCBI Taxonomy" id="47427"/>
    <lineage>
        <taxon>Eukaryota</taxon>
        <taxon>Fungi</taxon>
        <taxon>Dikarya</taxon>
        <taxon>Basidiomycota</taxon>
        <taxon>Agaricomycotina</taxon>
        <taxon>Agaricomycetes</taxon>
        <taxon>Agaricomycetidae</taxon>
        <taxon>Agaricales</taxon>
        <taxon>Marasmiineae</taxon>
        <taxon>Physalacriaceae</taxon>
        <taxon>Armillaria</taxon>
    </lineage>
</organism>
<keyword evidence="2" id="KW-1185">Reference proteome</keyword>
<sequence length="177" mass="19190">MVFGLETSCTQHTYGGVCGTSQLVIVGMLVIPQAEAWKRHDLWVEERQSLFTICKLGPYTGIDRGNDAIRDLPTTSTTDWPKGKFNAASYPCSCFSVRKATKASSEILGPQFSQQERIEPGDGGVVGTEGYSKNDEPVLWHPAKILAGAGCIARPWPHFSLAKCVAQAVDSDPAFVN</sequence>
<evidence type="ECO:0000313" key="2">
    <source>
        <dbReference type="Proteomes" id="UP000217790"/>
    </source>
</evidence>
<reference evidence="2" key="1">
    <citation type="journal article" date="2017" name="Nat. Ecol. Evol.">
        <title>Genome expansion and lineage-specific genetic innovations in the forest pathogenic fungi Armillaria.</title>
        <authorList>
            <person name="Sipos G."/>
            <person name="Prasanna A.N."/>
            <person name="Walter M.C."/>
            <person name="O'Connor E."/>
            <person name="Balint B."/>
            <person name="Krizsan K."/>
            <person name="Kiss B."/>
            <person name="Hess J."/>
            <person name="Varga T."/>
            <person name="Slot J."/>
            <person name="Riley R."/>
            <person name="Boka B."/>
            <person name="Rigling D."/>
            <person name="Barry K."/>
            <person name="Lee J."/>
            <person name="Mihaltcheva S."/>
            <person name="LaButti K."/>
            <person name="Lipzen A."/>
            <person name="Waldron R."/>
            <person name="Moloney N.M."/>
            <person name="Sperisen C."/>
            <person name="Kredics L."/>
            <person name="Vagvoelgyi C."/>
            <person name="Patrignani A."/>
            <person name="Fitzpatrick D."/>
            <person name="Nagy I."/>
            <person name="Doyle S."/>
            <person name="Anderson J.B."/>
            <person name="Grigoriev I.V."/>
            <person name="Gueldener U."/>
            <person name="Muensterkoetter M."/>
            <person name="Nagy L.G."/>
        </authorList>
    </citation>
    <scope>NUCLEOTIDE SEQUENCE [LARGE SCALE GENOMIC DNA]</scope>
    <source>
        <strain evidence="2">Ar21-2</strain>
    </source>
</reference>